<proteinExistence type="predicted"/>
<gene>
    <name evidence="1" type="ORF">R3P38DRAFT_3206795</name>
</gene>
<dbReference type="Proteomes" id="UP001362999">
    <property type="component" value="Unassembled WGS sequence"/>
</dbReference>
<evidence type="ECO:0000313" key="1">
    <source>
        <dbReference type="EMBL" id="KAK7013473.1"/>
    </source>
</evidence>
<evidence type="ECO:0000313" key="2">
    <source>
        <dbReference type="Proteomes" id="UP001362999"/>
    </source>
</evidence>
<reference evidence="1 2" key="1">
    <citation type="journal article" date="2024" name="J Genomics">
        <title>Draft genome sequencing and assembly of Favolaschia claudopus CIRM-BRFM 2984 isolated from oak limbs.</title>
        <authorList>
            <person name="Navarro D."/>
            <person name="Drula E."/>
            <person name="Chaduli D."/>
            <person name="Cazenave R."/>
            <person name="Ahrendt S."/>
            <person name="Wang J."/>
            <person name="Lipzen A."/>
            <person name="Daum C."/>
            <person name="Barry K."/>
            <person name="Grigoriev I.V."/>
            <person name="Favel A."/>
            <person name="Rosso M.N."/>
            <person name="Martin F."/>
        </authorList>
    </citation>
    <scope>NUCLEOTIDE SEQUENCE [LARGE SCALE GENOMIC DNA]</scope>
    <source>
        <strain evidence="1 2">CIRM-BRFM 2984</strain>
    </source>
</reference>
<name>A0AAW0AM39_9AGAR</name>
<evidence type="ECO:0008006" key="3">
    <source>
        <dbReference type="Google" id="ProtNLM"/>
    </source>
</evidence>
<comment type="caution">
    <text evidence="1">The sequence shown here is derived from an EMBL/GenBank/DDBJ whole genome shotgun (WGS) entry which is preliminary data.</text>
</comment>
<sequence length="317" mass="35283">MSVINLFPIHTGTTERKPGPTEIENREFADLEKEIGITRVTSLLKLYGALQSFGPAPGIEQTASRKFFCVEYYDVREARVARTELDGKVLYNMRLSTGDPERQDLDVASPARNVDGVSHPPLGLTHEGPGHLSPFGIPAYGYSCPPTQYPCAFNYKVQAQYSAAPNINMGTWTSDQKTMIPSIYGFPNPLSTTPDSEYWQCFRPRPQHTAYLYSRVCAKRPGSLWDRSDLHNELPQVAWSSYLRPGSVAQTPYYPPPPLFPGNALFNFLQHPLPIHSVRLPGPLIPMTVNVVPLRAAQQNNNSAERNQSNLALALAK</sequence>
<accession>A0AAW0AM39</accession>
<protein>
    <recommendedName>
        <fullName evidence="3">RRM domain-containing protein</fullName>
    </recommendedName>
</protein>
<dbReference type="EMBL" id="JAWWNJ010000059">
    <property type="protein sequence ID" value="KAK7013473.1"/>
    <property type="molecule type" value="Genomic_DNA"/>
</dbReference>
<dbReference type="AlphaFoldDB" id="A0AAW0AM39"/>
<organism evidence="1 2">
    <name type="scientific">Favolaschia claudopus</name>
    <dbReference type="NCBI Taxonomy" id="2862362"/>
    <lineage>
        <taxon>Eukaryota</taxon>
        <taxon>Fungi</taxon>
        <taxon>Dikarya</taxon>
        <taxon>Basidiomycota</taxon>
        <taxon>Agaricomycotina</taxon>
        <taxon>Agaricomycetes</taxon>
        <taxon>Agaricomycetidae</taxon>
        <taxon>Agaricales</taxon>
        <taxon>Marasmiineae</taxon>
        <taxon>Mycenaceae</taxon>
        <taxon>Favolaschia</taxon>
    </lineage>
</organism>
<keyword evidence="2" id="KW-1185">Reference proteome</keyword>